<dbReference type="InterPro" id="IPR016035">
    <property type="entry name" value="Acyl_Trfase/lysoPLipase"/>
</dbReference>
<dbReference type="RefSeq" id="WP_210804465.1">
    <property type="nucleotide sequence ID" value="NZ_JAGQDE010000039.1"/>
</dbReference>
<dbReference type="PANTHER" id="PTHR14226">
    <property type="entry name" value="NEUROPATHY TARGET ESTERASE/SWISS CHEESE D.MELANOGASTER"/>
    <property type="match status" value="1"/>
</dbReference>
<keyword evidence="7" id="KW-1185">Reference proteome</keyword>
<feature type="active site" description="Nucleophile" evidence="4">
    <location>
        <position position="53"/>
    </location>
</feature>
<dbReference type="AlphaFoldDB" id="A0A940YLG3"/>
<dbReference type="Pfam" id="PF01734">
    <property type="entry name" value="Patatin"/>
    <property type="match status" value="1"/>
</dbReference>
<feature type="active site" description="Proton acceptor" evidence="4">
    <location>
        <position position="223"/>
    </location>
</feature>
<keyword evidence="2 4" id="KW-0442">Lipid degradation</keyword>
<dbReference type="GO" id="GO:0016787">
    <property type="term" value="F:hydrolase activity"/>
    <property type="evidence" value="ECO:0007669"/>
    <property type="project" value="UniProtKB-UniRule"/>
</dbReference>
<organism evidence="6 7">
    <name type="scientific">Ideonella aquatica</name>
    <dbReference type="NCBI Taxonomy" id="2824119"/>
    <lineage>
        <taxon>Bacteria</taxon>
        <taxon>Pseudomonadati</taxon>
        <taxon>Pseudomonadota</taxon>
        <taxon>Betaproteobacteria</taxon>
        <taxon>Burkholderiales</taxon>
        <taxon>Sphaerotilaceae</taxon>
        <taxon>Ideonella</taxon>
    </lineage>
</organism>
<reference evidence="6" key="1">
    <citation type="submission" date="2021-04" db="EMBL/GenBank/DDBJ databases">
        <title>The genome sequence of Ideonella sp. 4Y11.</title>
        <authorList>
            <person name="Liu Y."/>
        </authorList>
    </citation>
    <scope>NUCLEOTIDE SEQUENCE</scope>
    <source>
        <strain evidence="6">4Y11</strain>
    </source>
</reference>
<name>A0A940YLG3_9BURK</name>
<dbReference type="Gene3D" id="3.40.1090.10">
    <property type="entry name" value="Cytosolic phospholipase A2 catalytic domain"/>
    <property type="match status" value="1"/>
</dbReference>
<dbReference type="Proteomes" id="UP000678374">
    <property type="component" value="Unassembled WGS sequence"/>
</dbReference>
<dbReference type="InterPro" id="IPR002641">
    <property type="entry name" value="PNPLA_dom"/>
</dbReference>
<evidence type="ECO:0000256" key="1">
    <source>
        <dbReference type="ARBA" id="ARBA00022801"/>
    </source>
</evidence>
<protein>
    <submittedName>
        <fullName evidence="6">Patatin-like phospholipase family protein</fullName>
    </submittedName>
</protein>
<proteinExistence type="predicted"/>
<comment type="caution">
    <text evidence="6">The sequence shown here is derived from an EMBL/GenBank/DDBJ whole genome shotgun (WGS) entry which is preliminary data.</text>
</comment>
<dbReference type="InterPro" id="IPR050301">
    <property type="entry name" value="NTE"/>
</dbReference>
<accession>A0A940YLG3</accession>
<dbReference type="EMBL" id="JAGQDE010000039">
    <property type="protein sequence ID" value="MBQ0961779.1"/>
    <property type="molecule type" value="Genomic_DNA"/>
</dbReference>
<evidence type="ECO:0000256" key="3">
    <source>
        <dbReference type="ARBA" id="ARBA00023098"/>
    </source>
</evidence>
<keyword evidence="3 4" id="KW-0443">Lipid metabolism</keyword>
<dbReference type="PROSITE" id="PS51635">
    <property type="entry name" value="PNPLA"/>
    <property type="match status" value="1"/>
</dbReference>
<evidence type="ECO:0000259" key="5">
    <source>
        <dbReference type="PROSITE" id="PS51635"/>
    </source>
</evidence>
<evidence type="ECO:0000313" key="7">
    <source>
        <dbReference type="Proteomes" id="UP000678374"/>
    </source>
</evidence>
<gene>
    <name evidence="6" type="ORF">KAK06_22775</name>
</gene>
<dbReference type="GO" id="GO:0016042">
    <property type="term" value="P:lipid catabolic process"/>
    <property type="evidence" value="ECO:0007669"/>
    <property type="project" value="UniProtKB-UniRule"/>
</dbReference>
<dbReference type="PANTHER" id="PTHR14226:SF57">
    <property type="entry name" value="BLR7027 PROTEIN"/>
    <property type="match status" value="1"/>
</dbReference>
<evidence type="ECO:0000256" key="2">
    <source>
        <dbReference type="ARBA" id="ARBA00022963"/>
    </source>
</evidence>
<feature type="short sequence motif" description="GXSXG" evidence="4">
    <location>
        <begin position="51"/>
        <end position="55"/>
    </location>
</feature>
<feature type="domain" description="PNPLA" evidence="5">
    <location>
        <begin position="11"/>
        <end position="236"/>
    </location>
</feature>
<keyword evidence="1 4" id="KW-0378">Hydrolase</keyword>
<dbReference type="SUPFAM" id="SSF52151">
    <property type="entry name" value="FabD/lysophospholipase-like"/>
    <property type="match status" value="1"/>
</dbReference>
<evidence type="ECO:0000256" key="4">
    <source>
        <dbReference type="PROSITE-ProRule" id="PRU01161"/>
    </source>
</evidence>
<evidence type="ECO:0000313" key="6">
    <source>
        <dbReference type="EMBL" id="MBQ0961779.1"/>
    </source>
</evidence>
<sequence length="397" mass="42546">MSASALPVTGLVLTGGGARAAYQVGVFVALQRLRAEAGLAGTPTPFPVITGTSAGAINAAVLAAGADDFDATVARMHAVWHDFHAEQVYRADALGVIRSGAGWLKMLSIGWMLARWRRQKPRSLLNNAPLADLLERHAQLDRLPQLIAAGHLQALALSASSYSSGQHVTFYEAAHQAQPWVRSQRLAVRQRLGLDHLMASSAIPFVFPARLLSIDGMPEWFGDGSMRQAAPISPAIHLGAQRVLVVGAGRMHEPPGQRHVDPGYPTLAQIGGHALSSIFLDTLAVDIERLQRINRTLSLMSAEARAASSLRPVELLVIAPSQRLDDLAARHLNALPPMVRALLRGLGVSGAAGATSGAALASYLLFEADYTRELIALGEADTMARRDEVRRFFGWDQ</sequence>
<comment type="caution">
    <text evidence="4">Lacks conserved residue(s) required for the propagation of feature annotation.</text>
</comment>